<reference evidence="2 3" key="1">
    <citation type="journal article" date="2018" name="Evol. Lett.">
        <title>Horizontal gene cluster transfer increased hallucinogenic mushroom diversity.</title>
        <authorList>
            <person name="Reynolds H.T."/>
            <person name="Vijayakumar V."/>
            <person name="Gluck-Thaler E."/>
            <person name="Korotkin H.B."/>
            <person name="Matheny P.B."/>
            <person name="Slot J.C."/>
        </authorList>
    </citation>
    <scope>NUCLEOTIDE SEQUENCE [LARGE SCALE GENOMIC DNA]</scope>
    <source>
        <strain evidence="2 3">2629</strain>
    </source>
</reference>
<organism evidence="2 3">
    <name type="scientific">Panaeolus cyanescens</name>
    <dbReference type="NCBI Taxonomy" id="181874"/>
    <lineage>
        <taxon>Eukaryota</taxon>
        <taxon>Fungi</taxon>
        <taxon>Dikarya</taxon>
        <taxon>Basidiomycota</taxon>
        <taxon>Agaricomycotina</taxon>
        <taxon>Agaricomycetes</taxon>
        <taxon>Agaricomycetidae</taxon>
        <taxon>Agaricales</taxon>
        <taxon>Agaricineae</taxon>
        <taxon>Galeropsidaceae</taxon>
        <taxon>Panaeolus</taxon>
    </lineage>
</organism>
<gene>
    <name evidence="2" type="ORF">CVT24_010398</name>
</gene>
<dbReference type="OrthoDB" id="3944240at2759"/>
<keyword evidence="1" id="KW-0472">Membrane</keyword>
<dbReference type="STRING" id="181874.A0A409W943"/>
<comment type="caution">
    <text evidence="2">The sequence shown here is derived from an EMBL/GenBank/DDBJ whole genome shotgun (WGS) entry which is preliminary data.</text>
</comment>
<accession>A0A409W943</accession>
<sequence>MADTGTPPVIPIQFQKYNSYVTDPKWQLKFSTIWTAVAAFFIVRSIPYLIRSIRNGRAWVSFWGIKEDAELYEPLVVSEMTKVGGKANVSVSDGGLFGRLEAFCQRWWSVFYWTIPGIDLNAGQLAILAGYFAAVVVCTTYQVPLMTNSNRA</sequence>
<name>A0A409W943_9AGAR</name>
<dbReference type="InParanoid" id="A0A409W943"/>
<feature type="transmembrane region" description="Helical" evidence="1">
    <location>
        <begin position="32"/>
        <end position="50"/>
    </location>
</feature>
<evidence type="ECO:0000313" key="2">
    <source>
        <dbReference type="EMBL" id="PPQ75014.1"/>
    </source>
</evidence>
<proteinExistence type="predicted"/>
<keyword evidence="3" id="KW-1185">Reference proteome</keyword>
<dbReference type="Proteomes" id="UP000284842">
    <property type="component" value="Unassembled WGS sequence"/>
</dbReference>
<protein>
    <submittedName>
        <fullName evidence="2">Uncharacterized protein</fullName>
    </submittedName>
</protein>
<evidence type="ECO:0000256" key="1">
    <source>
        <dbReference type="SAM" id="Phobius"/>
    </source>
</evidence>
<dbReference type="AlphaFoldDB" id="A0A409W943"/>
<feature type="non-terminal residue" evidence="2">
    <location>
        <position position="152"/>
    </location>
</feature>
<keyword evidence="1" id="KW-1133">Transmembrane helix</keyword>
<dbReference type="EMBL" id="NHTK01005708">
    <property type="protein sequence ID" value="PPQ75014.1"/>
    <property type="molecule type" value="Genomic_DNA"/>
</dbReference>
<keyword evidence="1" id="KW-0812">Transmembrane</keyword>
<evidence type="ECO:0000313" key="3">
    <source>
        <dbReference type="Proteomes" id="UP000284842"/>
    </source>
</evidence>